<dbReference type="RefSeq" id="WP_055747651.1">
    <property type="nucleotide sequence ID" value="NZ_LJJB01000013.1"/>
</dbReference>
<dbReference type="Proteomes" id="UP000051063">
    <property type="component" value="Unassembled WGS sequence"/>
</dbReference>
<evidence type="ECO:0000313" key="2">
    <source>
        <dbReference type="Proteomes" id="UP000051063"/>
    </source>
</evidence>
<organism evidence="1 2">
    <name type="scientific">Brevibacillus choshinensis</name>
    <dbReference type="NCBI Taxonomy" id="54911"/>
    <lineage>
        <taxon>Bacteria</taxon>
        <taxon>Bacillati</taxon>
        <taxon>Bacillota</taxon>
        <taxon>Bacilli</taxon>
        <taxon>Bacillales</taxon>
        <taxon>Paenibacillaceae</taxon>
        <taxon>Brevibacillus</taxon>
    </lineage>
</organism>
<keyword evidence="2" id="KW-1185">Reference proteome</keyword>
<gene>
    <name evidence="1" type="ORF">AN963_27455</name>
</gene>
<comment type="caution">
    <text evidence="1">The sequence shown here is derived from an EMBL/GenBank/DDBJ whole genome shotgun (WGS) entry which is preliminary data.</text>
</comment>
<protein>
    <submittedName>
        <fullName evidence="1">Uncharacterized protein</fullName>
    </submittedName>
</protein>
<accession>A0ABR5N3H2</accession>
<dbReference type="EMBL" id="LJJB01000013">
    <property type="protein sequence ID" value="KQL45050.1"/>
    <property type="molecule type" value="Genomic_DNA"/>
</dbReference>
<sequence length="98" mass="11296">MEAIRSVKALIIWDKDPSKFPCNIWLQELIVNYGDLEDEQFTGDTWTVPVRIISQIEGTWQTYADVRFSVDDAPWGDLVSGYTFRLWAGREIATVKVL</sequence>
<reference evidence="1 2" key="1">
    <citation type="submission" date="2015-09" db="EMBL/GenBank/DDBJ databases">
        <title>Genome sequencing project for genomic taxonomy and phylogenomics of Bacillus-like bacteria.</title>
        <authorList>
            <person name="Liu B."/>
            <person name="Wang J."/>
            <person name="Zhu Y."/>
            <person name="Liu G."/>
            <person name="Chen Q."/>
            <person name="Chen Z."/>
            <person name="Lan J."/>
            <person name="Che J."/>
            <person name="Ge C."/>
            <person name="Shi H."/>
            <person name="Pan Z."/>
            <person name="Liu X."/>
        </authorList>
    </citation>
    <scope>NUCLEOTIDE SEQUENCE [LARGE SCALE GENOMIC DNA]</scope>
    <source>
        <strain evidence="1 2">DSM 8552</strain>
    </source>
</reference>
<name>A0ABR5N3H2_BRECH</name>
<evidence type="ECO:0000313" key="1">
    <source>
        <dbReference type="EMBL" id="KQL45050.1"/>
    </source>
</evidence>
<proteinExistence type="predicted"/>